<dbReference type="AlphaFoldDB" id="A0A8A1M5J1"/>
<evidence type="ECO:0000313" key="2">
    <source>
        <dbReference type="Proteomes" id="UP000663671"/>
    </source>
</evidence>
<sequence>MNNEPGKSANITTNSSGTRTSHERISYYTVSVNTMLYEWMKKWPMWNILDTKNIRCMVAIVNTIYKHKRTTSTGNEPTRTIHTMKHSIHVELTTALIAKRKMKKIKNHLVHKMLETQSI</sequence>
<name>A0A8A1M5J1_AJECA</name>
<gene>
    <name evidence="1" type="ORF">I7I51_05720</name>
</gene>
<proteinExistence type="predicted"/>
<protein>
    <submittedName>
        <fullName evidence="1">Uncharacterized protein</fullName>
    </submittedName>
</protein>
<dbReference type="EMBL" id="CP069110">
    <property type="protein sequence ID" value="QSS60915.1"/>
    <property type="molecule type" value="Genomic_DNA"/>
</dbReference>
<reference evidence="1" key="1">
    <citation type="submission" date="2021-01" db="EMBL/GenBank/DDBJ databases">
        <title>Chromosome-level genome assembly of a human fungal pathogen reveals clustering of transcriptionally co-regulated genes.</title>
        <authorList>
            <person name="Voorhies M."/>
            <person name="Cohen S."/>
            <person name="Shea T.P."/>
            <person name="Petrus S."/>
            <person name="Munoz J.F."/>
            <person name="Poplawski S."/>
            <person name="Goldman W.E."/>
            <person name="Michael T."/>
            <person name="Cuomo C.A."/>
            <person name="Sil A."/>
            <person name="Beyhan S."/>
        </authorList>
    </citation>
    <scope>NUCLEOTIDE SEQUENCE</scope>
    <source>
        <strain evidence="1">WU24</strain>
    </source>
</reference>
<evidence type="ECO:0000313" key="1">
    <source>
        <dbReference type="EMBL" id="QSS60915.1"/>
    </source>
</evidence>
<dbReference type="VEuPathDB" id="FungiDB:I7I51_05720"/>
<accession>A0A8A1M5J1</accession>
<dbReference type="Proteomes" id="UP000663671">
    <property type="component" value="Chromosome 4"/>
</dbReference>
<organism evidence="1 2">
    <name type="scientific">Ajellomyces capsulatus</name>
    <name type="common">Darling's disease fungus</name>
    <name type="synonym">Histoplasma capsulatum</name>
    <dbReference type="NCBI Taxonomy" id="5037"/>
    <lineage>
        <taxon>Eukaryota</taxon>
        <taxon>Fungi</taxon>
        <taxon>Dikarya</taxon>
        <taxon>Ascomycota</taxon>
        <taxon>Pezizomycotina</taxon>
        <taxon>Eurotiomycetes</taxon>
        <taxon>Eurotiomycetidae</taxon>
        <taxon>Onygenales</taxon>
        <taxon>Ajellomycetaceae</taxon>
        <taxon>Histoplasma</taxon>
    </lineage>
</organism>